<dbReference type="Pfam" id="PF03372">
    <property type="entry name" value="Exo_endo_phos"/>
    <property type="match status" value="1"/>
</dbReference>
<feature type="domain" description="Endonuclease/exonuclease/phosphatase" evidence="2">
    <location>
        <begin position="82"/>
        <end position="417"/>
    </location>
</feature>
<reference evidence="3" key="1">
    <citation type="submission" date="2021-01" db="EMBL/GenBank/DDBJ databases">
        <authorList>
            <person name="Corre E."/>
            <person name="Pelletier E."/>
            <person name="Niang G."/>
            <person name="Scheremetjew M."/>
            <person name="Finn R."/>
            <person name="Kale V."/>
            <person name="Holt S."/>
            <person name="Cochrane G."/>
            <person name="Meng A."/>
            <person name="Brown T."/>
            <person name="Cohen L."/>
        </authorList>
    </citation>
    <scope>NUCLEOTIDE SEQUENCE</scope>
    <source>
        <strain evidence="3">CCMP441</strain>
    </source>
</reference>
<dbReference type="GO" id="GO:0000175">
    <property type="term" value="F:3'-5'-RNA exonuclease activity"/>
    <property type="evidence" value="ECO:0007669"/>
    <property type="project" value="TreeGrafter"/>
</dbReference>
<proteinExistence type="predicted"/>
<keyword evidence="1" id="KW-0732">Signal</keyword>
<dbReference type="PANTHER" id="PTHR12121">
    <property type="entry name" value="CARBON CATABOLITE REPRESSOR PROTEIN 4"/>
    <property type="match status" value="1"/>
</dbReference>
<organism evidence="3">
    <name type="scientific">Hemiselmis andersenii</name>
    <name type="common">Cryptophyte alga</name>
    <dbReference type="NCBI Taxonomy" id="464988"/>
    <lineage>
        <taxon>Eukaryota</taxon>
        <taxon>Cryptophyceae</taxon>
        <taxon>Cryptomonadales</taxon>
        <taxon>Hemiselmidaceae</taxon>
        <taxon>Hemiselmis</taxon>
    </lineage>
</organism>
<evidence type="ECO:0000256" key="1">
    <source>
        <dbReference type="SAM" id="SignalP"/>
    </source>
</evidence>
<accession>A0A7S0U9G4</accession>
<evidence type="ECO:0000259" key="2">
    <source>
        <dbReference type="Pfam" id="PF03372"/>
    </source>
</evidence>
<dbReference type="InterPro" id="IPR005135">
    <property type="entry name" value="Endo/exonuclease/phosphatase"/>
</dbReference>
<feature type="signal peptide" evidence="1">
    <location>
        <begin position="1"/>
        <end position="19"/>
    </location>
</feature>
<dbReference type="PANTHER" id="PTHR12121:SF101">
    <property type="entry name" value="ENDONUCLEASE_EXONUCLEASE_PHOSPHATASE DOMAIN-CONTAINING PROTEIN"/>
    <property type="match status" value="1"/>
</dbReference>
<gene>
    <name evidence="3" type="ORF">HAND1043_LOCUS20288</name>
</gene>
<sequence length="427" mass="46597">MGLSGGGLILLFSVAAVHSAATTGFAAPFSPRPSSLFLSNRRVLSPWPAPRNGRSAIAATGGGAEGFAGWRMAGGEARIPLVTYNVLSSSLCEPSFYTNSDPEALDPDARLVRVLAKLEGEVRSKSIICLQEISRSWSGELHTFFAQRGYHFVHSAYGGQRNGFMGVSVAFPISEYDITNTSMDRVSNFKAWPRAPKPGALSRFGSAIVGVYRKIRGRRPPIDPWNDAMKRHNCLVYVRLVHKVSGKPFHLATYHMPCQFRVPSVMTIHAALVQQRLHELAGEEPLIWCGDFNVMPGDGPYKLITEGSLDPEHEAFPPPRSHDSWEPTVPMSLVSAYKQKLGDEPAFTNWAQTRKSPPFIGTLDYVFMSEGCRAVELSPVPTTMPREDGVARGGQLKGAVKGMYGGPFPTTEEPSDHLMVGATVELP</sequence>
<dbReference type="EMBL" id="HBFK01033425">
    <property type="protein sequence ID" value="CAD8753781.1"/>
    <property type="molecule type" value="Transcribed_RNA"/>
</dbReference>
<dbReference type="InterPro" id="IPR036691">
    <property type="entry name" value="Endo/exonu/phosph_ase_sf"/>
</dbReference>
<protein>
    <recommendedName>
        <fullName evidence="2">Endonuclease/exonuclease/phosphatase domain-containing protein</fullName>
    </recommendedName>
</protein>
<dbReference type="Gene3D" id="3.60.10.10">
    <property type="entry name" value="Endonuclease/exonuclease/phosphatase"/>
    <property type="match status" value="1"/>
</dbReference>
<dbReference type="AlphaFoldDB" id="A0A7S0U9G4"/>
<dbReference type="InterPro" id="IPR050410">
    <property type="entry name" value="CCR4/nocturin_mRNA_transcr"/>
</dbReference>
<name>A0A7S0U9G4_HEMAN</name>
<evidence type="ECO:0000313" key="3">
    <source>
        <dbReference type="EMBL" id="CAD8753781.1"/>
    </source>
</evidence>
<dbReference type="SUPFAM" id="SSF56219">
    <property type="entry name" value="DNase I-like"/>
    <property type="match status" value="1"/>
</dbReference>
<feature type="chain" id="PRO_5030705438" description="Endonuclease/exonuclease/phosphatase domain-containing protein" evidence="1">
    <location>
        <begin position="20"/>
        <end position="427"/>
    </location>
</feature>